<gene>
    <name evidence="2" type="ORF">J2S39_001796</name>
</gene>
<dbReference type="RefSeq" id="WP_290195530.1">
    <property type="nucleotide sequence ID" value="NZ_CP047654.1"/>
</dbReference>
<keyword evidence="1" id="KW-1133">Transmembrane helix</keyword>
<feature type="transmembrane region" description="Helical" evidence="1">
    <location>
        <begin position="123"/>
        <end position="141"/>
    </location>
</feature>
<dbReference type="PANTHER" id="PTHR34821:SF2">
    <property type="entry name" value="INNER MEMBRANE PROTEIN YDCZ"/>
    <property type="match status" value="1"/>
</dbReference>
<keyword evidence="1" id="KW-0472">Membrane</keyword>
<feature type="transmembrane region" description="Helical" evidence="1">
    <location>
        <begin position="27"/>
        <end position="51"/>
    </location>
</feature>
<dbReference type="InterPro" id="IPR006750">
    <property type="entry name" value="YdcZ"/>
</dbReference>
<feature type="transmembrane region" description="Helical" evidence="1">
    <location>
        <begin position="90"/>
        <end position="111"/>
    </location>
</feature>
<feature type="transmembrane region" description="Helical" evidence="1">
    <location>
        <begin position="63"/>
        <end position="84"/>
    </location>
</feature>
<feature type="transmembrane region" description="Helical" evidence="1">
    <location>
        <begin position="254"/>
        <end position="273"/>
    </location>
</feature>
<reference evidence="2" key="1">
    <citation type="submission" date="2023-07" db="EMBL/GenBank/DDBJ databases">
        <title>Sequencing the genomes of 1000 actinobacteria strains.</title>
        <authorList>
            <person name="Klenk H.-P."/>
        </authorList>
    </citation>
    <scope>NUCLEOTIDE SEQUENCE</scope>
    <source>
        <strain evidence="2">DSM 107476</strain>
    </source>
</reference>
<accession>A0ABU1ZYW8</accession>
<feature type="transmembrane region" description="Helical" evidence="1">
    <location>
        <begin position="192"/>
        <end position="212"/>
    </location>
</feature>
<dbReference type="Proteomes" id="UP001180840">
    <property type="component" value="Unassembled WGS sequence"/>
</dbReference>
<evidence type="ECO:0000313" key="3">
    <source>
        <dbReference type="Proteomes" id="UP001180840"/>
    </source>
</evidence>
<organism evidence="2 3">
    <name type="scientific">Corynebacterium guangdongense</name>
    <dbReference type="NCBI Taxonomy" id="1783348"/>
    <lineage>
        <taxon>Bacteria</taxon>
        <taxon>Bacillati</taxon>
        <taxon>Actinomycetota</taxon>
        <taxon>Actinomycetes</taxon>
        <taxon>Mycobacteriales</taxon>
        <taxon>Corynebacteriaceae</taxon>
        <taxon>Corynebacterium</taxon>
    </lineage>
</organism>
<keyword evidence="3" id="KW-1185">Reference proteome</keyword>
<comment type="caution">
    <text evidence="2">The sequence shown here is derived from an EMBL/GenBank/DDBJ whole genome shotgun (WGS) entry which is preliminary data.</text>
</comment>
<evidence type="ECO:0000313" key="2">
    <source>
        <dbReference type="EMBL" id="MDR7330120.1"/>
    </source>
</evidence>
<proteinExistence type="predicted"/>
<evidence type="ECO:0000256" key="1">
    <source>
        <dbReference type="SAM" id="Phobius"/>
    </source>
</evidence>
<feature type="transmembrane region" description="Helical" evidence="1">
    <location>
        <begin position="161"/>
        <end position="180"/>
    </location>
</feature>
<protein>
    <submittedName>
        <fullName evidence="2">Transporter family-2 protein</fullName>
    </submittedName>
</protein>
<sequence>MFVFLAVFAGFLLPVQTSVNSRLRATVGTPLAASTISFAVGTASLASLALAVDGTLRPDVGGLPWWMFLGGAFGVVVLTANIILLPRLGALATAILPIVGQVTMGLLIDAFGWFRSPVVELSVIRVTGAVLVLAGALAAAGVLDRVRSGDLGEADAGASLWFWRLFAVACGMLASSQTAVNGQLGVNVGSPVLAAFISFSVGLTTLIALLLITRTPIRWNAEVGGTWWMWVGGVLGATLVFLNAALAPILGTGLTVMGVLVGMMAASLMIDSLGLMGTRRRQASAPQMGGVLVMLAGVAMIRLL</sequence>
<dbReference type="PANTHER" id="PTHR34821">
    <property type="entry name" value="INNER MEMBRANE PROTEIN YDCZ"/>
    <property type="match status" value="1"/>
</dbReference>
<name>A0ABU1ZYW8_9CORY</name>
<dbReference type="Pfam" id="PF04657">
    <property type="entry name" value="DMT_YdcZ"/>
    <property type="match status" value="2"/>
</dbReference>
<feature type="transmembrane region" description="Helical" evidence="1">
    <location>
        <begin position="227"/>
        <end position="247"/>
    </location>
</feature>
<dbReference type="EMBL" id="JAVDXZ010000001">
    <property type="protein sequence ID" value="MDR7330120.1"/>
    <property type="molecule type" value="Genomic_DNA"/>
</dbReference>
<keyword evidence="1" id="KW-0812">Transmembrane</keyword>